<name>A0A4Z0V186_9BACT</name>
<dbReference type="Pfam" id="PF17170">
    <property type="entry name" value="DUF5128"/>
    <property type="match status" value="1"/>
</dbReference>
<proteinExistence type="predicted"/>
<comment type="caution">
    <text evidence="1">The sequence shown here is derived from an EMBL/GenBank/DDBJ whole genome shotgun (WGS) entry which is preliminary data.</text>
</comment>
<sequence length="330" mass="36995">MKCNLFIGMSFVLAISLNSCGMRDYMADADSCKELVKEFKTEDVLIGRSSTIHTTDSLLFVLDHTSTDSIIHMFDAFTDRHIKSFGKFGQGPDEIARAGQFAFDHDKGEAYVFDYGQQRVMAFNIDSVVSDPEYRPYVKLRFTTAKAFPDRYVHINDSLGFARHISPGKTKGFVQSLCRYNLDSGTVVPFGDPALKCYENRSMFAVSPETNMVAEACSTQDLVIIYDFDGNVINRFEGPLYSSDVNRDATYFTGAVFAGDYLLCSYSGDTTGKEYFGPYIVVFDKKGDYIKTLDLGRKIINMSYSPAKGRLLIGFDDEMQFGELSLSEII</sequence>
<reference evidence="1 2" key="1">
    <citation type="submission" date="2019-02" db="EMBL/GenBank/DDBJ databases">
        <title>Isolation and identification of novel species under the genus Muribaculum.</title>
        <authorList>
            <person name="Miyake S."/>
            <person name="Ding Y."/>
            <person name="Low A."/>
            <person name="Soh M."/>
            <person name="Seedorf H."/>
        </authorList>
    </citation>
    <scope>NUCLEOTIDE SEQUENCE [LARGE SCALE GENOMIC DNA]</scope>
    <source>
        <strain evidence="1 2">TLL-A3</strain>
    </source>
</reference>
<dbReference type="InterPro" id="IPR011042">
    <property type="entry name" value="6-blade_b-propeller_TolB-like"/>
</dbReference>
<organism evidence="1 2">
    <name type="scientific">Duncaniella freteri</name>
    <dbReference type="NCBI Taxonomy" id="2530391"/>
    <lineage>
        <taxon>Bacteria</taxon>
        <taxon>Pseudomonadati</taxon>
        <taxon>Bacteroidota</taxon>
        <taxon>Bacteroidia</taxon>
        <taxon>Bacteroidales</taxon>
        <taxon>Muribaculaceae</taxon>
        <taxon>Duncaniella</taxon>
    </lineage>
</organism>
<dbReference type="AlphaFoldDB" id="A0A4Z0V186"/>
<gene>
    <name evidence="1" type="ORF">EZ315_11500</name>
</gene>
<evidence type="ECO:0000313" key="1">
    <source>
        <dbReference type="EMBL" id="TGG36474.1"/>
    </source>
</evidence>
<evidence type="ECO:0000313" key="2">
    <source>
        <dbReference type="Proteomes" id="UP000297635"/>
    </source>
</evidence>
<protein>
    <submittedName>
        <fullName evidence="1">6-bladed beta-propeller</fullName>
    </submittedName>
</protein>
<dbReference type="SUPFAM" id="SSF50969">
    <property type="entry name" value="YVTN repeat-like/Quinoprotein amine dehydrogenase"/>
    <property type="match status" value="1"/>
</dbReference>
<dbReference type="Proteomes" id="UP000297635">
    <property type="component" value="Unassembled WGS sequence"/>
</dbReference>
<keyword evidence="2" id="KW-1185">Reference proteome</keyword>
<dbReference type="InterPro" id="IPR011044">
    <property type="entry name" value="Quino_amine_DH_bsu"/>
</dbReference>
<dbReference type="RefSeq" id="WP_135472211.1">
    <property type="nucleotide sequence ID" value="NZ_CASJDB010000047.1"/>
</dbReference>
<dbReference type="GeneID" id="82150415"/>
<accession>A0A4Z0V186</accession>
<dbReference type="Gene3D" id="2.120.10.30">
    <property type="entry name" value="TolB, C-terminal domain"/>
    <property type="match status" value="1"/>
</dbReference>
<dbReference type="EMBL" id="SJSA01000002">
    <property type="protein sequence ID" value="TGG36474.1"/>
    <property type="molecule type" value="Genomic_DNA"/>
</dbReference>